<feature type="domain" description="Splicing factor RBM39 linker" evidence="4">
    <location>
        <begin position="2"/>
        <end position="48"/>
    </location>
</feature>
<dbReference type="FunFam" id="3.30.70.330:FF:000090">
    <property type="entry name" value="RNA-binding protein 39 isoform X1"/>
    <property type="match status" value="1"/>
</dbReference>
<protein>
    <recommendedName>
        <fullName evidence="4">Splicing factor RBM39 linker domain-containing protein</fullName>
    </recommendedName>
</protein>
<evidence type="ECO:0000259" key="4">
    <source>
        <dbReference type="Pfam" id="PF15519"/>
    </source>
</evidence>
<evidence type="ECO:0000256" key="2">
    <source>
        <dbReference type="ARBA" id="ARBA00022737"/>
    </source>
</evidence>
<evidence type="ECO:0000313" key="5">
    <source>
        <dbReference type="EMBL" id="KAF6215364.1"/>
    </source>
</evidence>
<gene>
    <name evidence="5" type="ORF">GE061_010116</name>
</gene>
<dbReference type="InterPro" id="IPR006509">
    <property type="entry name" value="RBM39_SF"/>
</dbReference>
<name>A0A8S9Y3F5_APOLU</name>
<dbReference type="GO" id="GO:0003723">
    <property type="term" value="F:RNA binding"/>
    <property type="evidence" value="ECO:0007669"/>
    <property type="project" value="UniProtKB-KW"/>
</dbReference>
<reference evidence="5" key="1">
    <citation type="journal article" date="2021" name="Mol. Ecol. Resour.">
        <title>Apolygus lucorum genome provides insights into omnivorousness and mesophyll feeding.</title>
        <authorList>
            <person name="Liu Y."/>
            <person name="Liu H."/>
            <person name="Wang H."/>
            <person name="Huang T."/>
            <person name="Liu B."/>
            <person name="Yang B."/>
            <person name="Yin L."/>
            <person name="Li B."/>
            <person name="Zhang Y."/>
            <person name="Zhang S."/>
            <person name="Jiang F."/>
            <person name="Zhang X."/>
            <person name="Ren Y."/>
            <person name="Wang B."/>
            <person name="Wang S."/>
            <person name="Lu Y."/>
            <person name="Wu K."/>
            <person name="Fan W."/>
            <person name="Wang G."/>
        </authorList>
    </citation>
    <scope>NUCLEOTIDE SEQUENCE</scope>
    <source>
        <strain evidence="5">12Hb</strain>
    </source>
</reference>
<dbReference type="InterPro" id="IPR029123">
    <property type="entry name" value="RBM39_linker"/>
</dbReference>
<dbReference type="OrthoDB" id="8123449at2759"/>
<dbReference type="GO" id="GO:0006397">
    <property type="term" value="P:mRNA processing"/>
    <property type="evidence" value="ECO:0007669"/>
    <property type="project" value="InterPro"/>
</dbReference>
<keyword evidence="2" id="KW-0677">Repeat</keyword>
<keyword evidence="3" id="KW-0694">RNA-binding</keyword>
<dbReference type="InterPro" id="IPR035979">
    <property type="entry name" value="RBD_domain_sf"/>
</dbReference>
<dbReference type="GO" id="GO:0005634">
    <property type="term" value="C:nucleus"/>
    <property type="evidence" value="ECO:0007669"/>
    <property type="project" value="InterPro"/>
</dbReference>
<comment type="caution">
    <text evidence="5">The sequence shown here is derived from an EMBL/GenBank/DDBJ whole genome shotgun (WGS) entry which is preliminary data.</text>
</comment>
<evidence type="ECO:0000256" key="3">
    <source>
        <dbReference type="ARBA" id="ARBA00022884"/>
    </source>
</evidence>
<dbReference type="EMBL" id="WIXP02000002">
    <property type="protein sequence ID" value="KAF6215364.1"/>
    <property type="molecule type" value="Genomic_DNA"/>
</dbReference>
<dbReference type="PANTHER" id="PTHR48036">
    <property type="entry name" value="SPLICING FACTOR (PAD-1), PUTATIVE (AFU_ORTHOLOGUE AFUA_1G15810)-RELATED"/>
    <property type="match status" value="1"/>
</dbReference>
<accession>A0A8S9Y3F5</accession>
<dbReference type="SUPFAM" id="SSF54928">
    <property type="entry name" value="RNA-binding domain, RBD"/>
    <property type="match status" value="1"/>
</dbReference>
<proteinExistence type="predicted"/>
<keyword evidence="1" id="KW-0597">Phosphoprotein</keyword>
<organism evidence="5 6">
    <name type="scientific">Apolygus lucorum</name>
    <name type="common">Small green plant bug</name>
    <name type="synonym">Lygocoris lucorum</name>
    <dbReference type="NCBI Taxonomy" id="248454"/>
    <lineage>
        <taxon>Eukaryota</taxon>
        <taxon>Metazoa</taxon>
        <taxon>Ecdysozoa</taxon>
        <taxon>Arthropoda</taxon>
        <taxon>Hexapoda</taxon>
        <taxon>Insecta</taxon>
        <taxon>Pterygota</taxon>
        <taxon>Neoptera</taxon>
        <taxon>Paraneoptera</taxon>
        <taxon>Hemiptera</taxon>
        <taxon>Heteroptera</taxon>
        <taxon>Panheteroptera</taxon>
        <taxon>Cimicomorpha</taxon>
        <taxon>Miridae</taxon>
        <taxon>Mirini</taxon>
        <taxon>Apolygus</taxon>
    </lineage>
</organism>
<dbReference type="CDD" id="cd12285">
    <property type="entry name" value="RRM3_RBM39_like"/>
    <property type="match status" value="1"/>
</dbReference>
<keyword evidence="6" id="KW-1185">Reference proteome</keyword>
<dbReference type="Proteomes" id="UP000466442">
    <property type="component" value="Unassembled WGS sequence"/>
</dbReference>
<evidence type="ECO:0000256" key="1">
    <source>
        <dbReference type="ARBA" id="ARBA00022553"/>
    </source>
</evidence>
<dbReference type="AlphaFoldDB" id="A0A8S9Y3F5"/>
<dbReference type="InterPro" id="IPR012677">
    <property type="entry name" value="Nucleotide-bd_a/b_plait_sf"/>
</dbReference>
<dbReference type="Gene3D" id="3.30.70.330">
    <property type="match status" value="1"/>
</dbReference>
<sequence>MQIPAAAASALNMQTPSAVNPGIAPPIATQCFMLSNMFDPASESNPSWDVEIRDDVIEECNKHGGVLHVYVDKASAGNVYVKCPTITTAVAAVNSLHGRWFAGRVITAAYVPLINYHSLFPDTMTNTQLLAPSRSRQV</sequence>
<dbReference type="Pfam" id="PF15519">
    <property type="entry name" value="RBM39linker"/>
    <property type="match status" value="1"/>
</dbReference>
<evidence type="ECO:0000313" key="6">
    <source>
        <dbReference type="Proteomes" id="UP000466442"/>
    </source>
</evidence>